<dbReference type="WBParaSite" id="L893_g19412.t1">
    <property type="protein sequence ID" value="L893_g19412.t1"/>
    <property type="gene ID" value="L893_g19412"/>
</dbReference>
<dbReference type="InterPro" id="IPR002347">
    <property type="entry name" value="SDR_fam"/>
</dbReference>
<protein>
    <submittedName>
        <fullName evidence="3">Dehydrogenase/reductase SDR family member 1</fullName>
    </submittedName>
</protein>
<accession>A0A1I7YSX6</accession>
<evidence type="ECO:0000313" key="3">
    <source>
        <dbReference type="WBParaSite" id="L893_g19412.t1"/>
    </source>
</evidence>
<dbReference type="AlphaFoldDB" id="A0A1I7YSX6"/>
<dbReference type="PRINTS" id="PR00080">
    <property type="entry name" value="SDRFAMILY"/>
</dbReference>
<comment type="similarity">
    <text evidence="1">Belongs to the short-chain dehydrogenases/reductases (SDR) family.</text>
</comment>
<dbReference type="PANTHER" id="PTHR44147:SF2">
    <property type="entry name" value="DEHYDROGENASE_REDUCTASE SDR FAMILY MEMBER 1"/>
    <property type="match status" value="1"/>
</dbReference>
<sequence>MALCGKIALVTGASRGIGRGIALQLGEAGATVYVTGRAPAESGSAVDADLPTLQKTADEVTARGGKGVAVFVDHGDMAQVERLFEQIRTENDGALDILVNNAYSAVNAIAANASKPFWECEPGFWDEVNNVGLRNHYFCSVFAARLMVPRSSGLIINISSVGGLSYLFCTPYGVGKCAVDRMAQDMAHELRGQSVTVVSLWPGLVQTELVKKMFTDEDKVRSFQNAGGSVHVDQVSRMAGIETTTSLQETIQRMFKEGESTEYPGKAVVALASDPLVAKKSGRVLIAADLGEEYGFQDVDGHAPSSLRSVGALLKMTSFGAGIGAYLPRWVKLPGWLMTAVTSKL</sequence>
<dbReference type="PRINTS" id="PR00081">
    <property type="entry name" value="GDHRDH"/>
</dbReference>
<name>A0A1I7YSX6_9BILA</name>
<dbReference type="SUPFAM" id="SSF51735">
    <property type="entry name" value="NAD(P)-binding Rossmann-fold domains"/>
    <property type="match status" value="1"/>
</dbReference>
<proteinExistence type="inferred from homology"/>
<evidence type="ECO:0000313" key="2">
    <source>
        <dbReference type="Proteomes" id="UP000095287"/>
    </source>
</evidence>
<evidence type="ECO:0000256" key="1">
    <source>
        <dbReference type="RuleBase" id="RU000363"/>
    </source>
</evidence>
<dbReference type="Proteomes" id="UP000095287">
    <property type="component" value="Unplaced"/>
</dbReference>
<dbReference type="Gene3D" id="3.40.50.720">
    <property type="entry name" value="NAD(P)-binding Rossmann-like Domain"/>
    <property type="match status" value="1"/>
</dbReference>
<organism evidence="2 3">
    <name type="scientific">Steinernema glaseri</name>
    <dbReference type="NCBI Taxonomy" id="37863"/>
    <lineage>
        <taxon>Eukaryota</taxon>
        <taxon>Metazoa</taxon>
        <taxon>Ecdysozoa</taxon>
        <taxon>Nematoda</taxon>
        <taxon>Chromadorea</taxon>
        <taxon>Rhabditida</taxon>
        <taxon>Tylenchina</taxon>
        <taxon>Panagrolaimomorpha</taxon>
        <taxon>Strongyloidoidea</taxon>
        <taxon>Steinernematidae</taxon>
        <taxon>Steinernema</taxon>
    </lineage>
</organism>
<dbReference type="PANTHER" id="PTHR44147">
    <property type="entry name" value="DEHYDROGENASE/REDUCTASE SDR FAMILY MEMBER 1"/>
    <property type="match status" value="1"/>
</dbReference>
<dbReference type="InterPro" id="IPR036291">
    <property type="entry name" value="NAD(P)-bd_dom_sf"/>
</dbReference>
<reference evidence="3" key="1">
    <citation type="submission" date="2016-11" db="UniProtKB">
        <authorList>
            <consortium name="WormBaseParasite"/>
        </authorList>
    </citation>
    <scope>IDENTIFICATION</scope>
</reference>
<dbReference type="Pfam" id="PF00106">
    <property type="entry name" value="adh_short"/>
    <property type="match status" value="1"/>
</dbReference>
<keyword evidence="2" id="KW-1185">Reference proteome</keyword>